<reference evidence="1" key="1">
    <citation type="submission" date="2022-11" db="EMBL/GenBank/DDBJ databases">
        <authorList>
            <person name="Kikuchi T."/>
        </authorList>
    </citation>
    <scope>NUCLEOTIDE SEQUENCE</scope>
    <source>
        <strain evidence="1">PS1010</strain>
    </source>
</reference>
<dbReference type="PANTHER" id="PTHR37443:SF3">
    <property type="entry name" value="SECRETED PROTEIN"/>
    <property type="match status" value="1"/>
</dbReference>
<comment type="caution">
    <text evidence="1">The sequence shown here is derived from an EMBL/GenBank/DDBJ whole genome shotgun (WGS) entry which is preliminary data.</text>
</comment>
<organism evidence="1 2">
    <name type="scientific">Caenorhabditis angaria</name>
    <dbReference type="NCBI Taxonomy" id="860376"/>
    <lineage>
        <taxon>Eukaryota</taxon>
        <taxon>Metazoa</taxon>
        <taxon>Ecdysozoa</taxon>
        <taxon>Nematoda</taxon>
        <taxon>Chromadorea</taxon>
        <taxon>Rhabditida</taxon>
        <taxon>Rhabditina</taxon>
        <taxon>Rhabditomorpha</taxon>
        <taxon>Rhabditoidea</taxon>
        <taxon>Rhabditidae</taxon>
        <taxon>Peloderinae</taxon>
        <taxon>Caenorhabditis</taxon>
    </lineage>
</organism>
<dbReference type="InterPro" id="IPR040271">
    <property type="entry name" value="T19C3.2-like"/>
</dbReference>
<proteinExistence type="predicted"/>
<protein>
    <submittedName>
        <fullName evidence="1">Uncharacterized protein</fullName>
    </submittedName>
</protein>
<dbReference type="AlphaFoldDB" id="A0A9P1IHY9"/>
<dbReference type="OrthoDB" id="5844058at2759"/>
<dbReference type="EMBL" id="CANHGI010000003">
    <property type="protein sequence ID" value="CAI5445877.1"/>
    <property type="molecule type" value="Genomic_DNA"/>
</dbReference>
<sequence>MAAIYSDASRVDQCSNWSSWGKCIWPDKIKSTPYLEQVSNLCQHHWFYSFIKKYEKSLNSFYNYMGSVLKSKKPCGLCSYKQSCGFGGTVKCNQNPFAIPGGRPIIPFYVAERVCSEKDLGQSQVDSCVVDYDKLMENGSECQLWPSPKVDLSEVEEQFRTHVANLSWYTCIPQNRKLRRGRGKLAKYRVEKVCRCCCFPFRPNPRTFKCEHVAGNPIAPGMSMLSDEFNRKRSRRV</sequence>
<dbReference type="Proteomes" id="UP001152747">
    <property type="component" value="Unassembled WGS sequence"/>
</dbReference>
<evidence type="ECO:0000313" key="1">
    <source>
        <dbReference type="EMBL" id="CAI5445877.1"/>
    </source>
</evidence>
<name>A0A9P1IHY9_9PELO</name>
<evidence type="ECO:0000313" key="2">
    <source>
        <dbReference type="Proteomes" id="UP001152747"/>
    </source>
</evidence>
<accession>A0A9P1IHY9</accession>
<gene>
    <name evidence="1" type="ORF">CAMP_LOCUS8514</name>
</gene>
<dbReference type="PANTHER" id="PTHR37443">
    <property type="entry name" value="PROTEIN CBG09852-RELATED"/>
    <property type="match status" value="1"/>
</dbReference>
<keyword evidence="2" id="KW-1185">Reference proteome</keyword>